<dbReference type="Proteomes" id="UP001165488">
    <property type="component" value="Unassembled WGS sequence"/>
</dbReference>
<proteinExistence type="predicted"/>
<evidence type="ECO:0000313" key="3">
    <source>
        <dbReference type="Proteomes" id="UP001165488"/>
    </source>
</evidence>
<evidence type="ECO:0000256" key="1">
    <source>
        <dbReference type="SAM" id="SignalP"/>
    </source>
</evidence>
<sequence length="1388" mass="147862">MRRIFTQNALKTCLLISFLLICNLSKGQITPFTMSLSPTDQTCTGNGQILAEINGTQPGAEFEFQLYQLPNLAVPLRVTSGITASGNSLTHVETLLSPSNYRLIAVQVVGVQSNQEFAEAVVGSNIQSLNFNLTQTETCGGKNITVNVTSGFPATFELLNLSNTVVVGPQASNVLTGISAGDYIVRVTDVCGNASALGVTVTPVVSNYTFTRGTNAFGFYFAEDCDFIDHTINVRYNGGAVTPAYRYPLQITYEIENPLGGANIIYNTTWNASQNQEHYPIPFYENASYNVTATVVDACGVTFTRTDLVDTTIPHRGRLLDAECGTRYLRLDQFRFLYQPLTVTFTDYPASFDPADFNSSFTAGTYSATFNSIPNFIDFGNPNSLGLPEGSYTYEVESCGRIQTNTVTVTNSSNYFISTRRYFPGCEDGEGSVNLFINGDADNFTSVVITAAPPEFITNFGALPFDASHNIASNGDFYMNSLPVGNYTVAATGECGIPINGSFIVRDKEIDLTSTVTQNCGSFNVSASLTSYLGQETLLLQKFYPASGQWGHPTTGQLYTEGNNITSGTGMPFWPTSNNGSGLQTLSGTINNITSSGQFRLIVQYITYNGNGLSTTITCRDTLDTFNISSTGISLNNYYVANCIGGNTELVIDAEGVAPLNFKIVEFNGSPMVIDNGEDPVFSQLATGEYTVEVEDACGNIRVFDFKTDAVKEPIIRPDNLCVGENGTLFVPGLTFMTIEWRKDGDPTVIATGNTLNFNPFTDPADAGTYTATLIYDPNPNACINQVLSFEVQSPAPAPLAGTGQTVNIPQDDAGIMNLFDYITGPYDNFGDWTDLSNTGQLNNEVLDASTLSVGTYQFEYTIGGICVGSESTIVTVNIISSSLTAVTDAYNVLCPSDAYINVINVMDNDVMAGILINQTEYEVSVEVADPDGILTLNTDGSVDVAAGNLPLETYTLQYRVYQISNPNNFAIGTLTVSISEDDTPPVFVEALPAENRTVECDEVPVAAILTATDNCTDDVTVIFEETRTDGSCDNNYVLTRTWTVTDDYNNIATHTQTITVEDTKAPTGTAPIGQTDVNACASAAETALPFDALAVATNYSDNCAGAVTVTLTNTELTGNDCAWTLTYTYQVADTCGNLLEDETITYSGSDQTAPTGTAPQGQVDVDACASAAETAVPFDALAVATNYTDNCAGAVTVTLTDTELTGNDCAWTLTYTYQVADTCGNLLEDETITYSGSDQTAPTGTAPQGQVDVDACASAAETAVPFDAVAVATNYTDNCAGAVTVTLTNTELTGNDCAWTLTYTYQVADTCGNLLEDETITYSGSDQTAPTGTAPIGQTDVDACVSAAETAVPFDAVAVATNYTDNCAGAVTVTLTNTELTGNDCAW</sequence>
<protein>
    <submittedName>
        <fullName evidence="2">Uncharacterized protein</fullName>
    </submittedName>
</protein>
<feature type="chain" id="PRO_5045169336" evidence="1">
    <location>
        <begin position="28"/>
        <end position="1388"/>
    </location>
</feature>
<feature type="signal peptide" evidence="1">
    <location>
        <begin position="1"/>
        <end position="27"/>
    </location>
</feature>
<comment type="caution">
    <text evidence="2">The sequence shown here is derived from an EMBL/GenBank/DDBJ whole genome shotgun (WGS) entry which is preliminary data.</text>
</comment>
<accession>A0ABS9UU05</accession>
<keyword evidence="3" id="KW-1185">Reference proteome</keyword>
<keyword evidence="1" id="KW-0732">Signal</keyword>
<evidence type="ECO:0000313" key="2">
    <source>
        <dbReference type="EMBL" id="MCH7399743.1"/>
    </source>
</evidence>
<gene>
    <name evidence="2" type="ORF">MM236_17235</name>
</gene>
<dbReference type="EMBL" id="JAKZGS010000019">
    <property type="protein sequence ID" value="MCH7399743.1"/>
    <property type="molecule type" value="Genomic_DNA"/>
</dbReference>
<reference evidence="2" key="1">
    <citation type="submission" date="2022-03" db="EMBL/GenBank/DDBJ databases">
        <title>De novo assembled genomes of Belliella spp. (Cyclobacteriaceae) strains.</title>
        <authorList>
            <person name="Szabo A."/>
            <person name="Korponai K."/>
            <person name="Felfoldi T."/>
        </authorList>
    </citation>
    <scope>NUCLEOTIDE SEQUENCE</scope>
    <source>
        <strain evidence="2">DSM 107340</strain>
    </source>
</reference>
<dbReference type="RefSeq" id="WP_241276238.1">
    <property type="nucleotide sequence ID" value="NZ_JAKZGS010000019.1"/>
</dbReference>
<organism evidence="2 3">
    <name type="scientific">Belliella calami</name>
    <dbReference type="NCBI Taxonomy" id="2923436"/>
    <lineage>
        <taxon>Bacteria</taxon>
        <taxon>Pseudomonadati</taxon>
        <taxon>Bacteroidota</taxon>
        <taxon>Cytophagia</taxon>
        <taxon>Cytophagales</taxon>
        <taxon>Cyclobacteriaceae</taxon>
        <taxon>Belliella</taxon>
    </lineage>
</organism>
<name>A0ABS9UU05_9BACT</name>
<feature type="non-terminal residue" evidence="2">
    <location>
        <position position="1388"/>
    </location>
</feature>